<reference evidence="1 2" key="1">
    <citation type="journal article" date="2015" name="Nature">
        <title>rRNA introns, odd ribosomes, and small enigmatic genomes across a large radiation of phyla.</title>
        <authorList>
            <person name="Brown C.T."/>
            <person name="Hug L.A."/>
            <person name="Thomas B.C."/>
            <person name="Sharon I."/>
            <person name="Castelle C.J."/>
            <person name="Singh A."/>
            <person name="Wilkins M.J."/>
            <person name="Williams K.H."/>
            <person name="Banfield J.F."/>
        </authorList>
    </citation>
    <scope>NUCLEOTIDE SEQUENCE [LARGE SCALE GENOMIC DNA]</scope>
</reference>
<comment type="caution">
    <text evidence="1">The sequence shown here is derived from an EMBL/GenBank/DDBJ whole genome shotgun (WGS) entry which is preliminary data.</text>
</comment>
<dbReference type="Gene3D" id="3.20.20.105">
    <property type="entry name" value="Queuine tRNA-ribosyltransferase-like"/>
    <property type="match status" value="1"/>
</dbReference>
<protein>
    <submittedName>
        <fullName evidence="1">Queuine tRNA-ribosyltransferase</fullName>
    </submittedName>
</protein>
<organism evidence="1 2">
    <name type="scientific">Candidatus Yanofskybacteria bacterium GW2011_GWD2_39_48</name>
    <dbReference type="NCBI Taxonomy" id="1619031"/>
    <lineage>
        <taxon>Bacteria</taxon>
        <taxon>Candidatus Yanofskyibacteriota</taxon>
    </lineage>
</organism>
<proteinExistence type="predicted"/>
<dbReference type="EMBL" id="LBXD01000012">
    <property type="protein sequence ID" value="KKR23581.1"/>
    <property type="molecule type" value="Genomic_DNA"/>
</dbReference>
<dbReference type="GO" id="GO:0006400">
    <property type="term" value="P:tRNA modification"/>
    <property type="evidence" value="ECO:0007669"/>
    <property type="project" value="InterPro"/>
</dbReference>
<dbReference type="Proteomes" id="UP000034764">
    <property type="component" value="Unassembled WGS sequence"/>
</dbReference>
<dbReference type="AlphaFoldDB" id="A0A0G0PEI0"/>
<feature type="non-terminal residue" evidence="1">
    <location>
        <position position="36"/>
    </location>
</feature>
<accession>A0A0G0PEI0</accession>
<dbReference type="InterPro" id="IPR036511">
    <property type="entry name" value="TGT-like_sf"/>
</dbReference>
<evidence type="ECO:0000313" key="2">
    <source>
        <dbReference type="Proteomes" id="UP000034764"/>
    </source>
</evidence>
<dbReference type="SUPFAM" id="SSF51713">
    <property type="entry name" value="tRNA-guanine transglycosylase"/>
    <property type="match status" value="1"/>
</dbReference>
<keyword evidence="1" id="KW-0808">Transferase</keyword>
<evidence type="ECO:0000313" key="1">
    <source>
        <dbReference type="EMBL" id="KKR23581.1"/>
    </source>
</evidence>
<gene>
    <name evidence="1" type="ORF">UT53_C0012G0001</name>
</gene>
<sequence>MFEIIKKDKRTKARLGVLTTPHGVVNTPSYVFVGTY</sequence>
<dbReference type="GO" id="GO:0016740">
    <property type="term" value="F:transferase activity"/>
    <property type="evidence" value="ECO:0007669"/>
    <property type="project" value="UniProtKB-KW"/>
</dbReference>
<name>A0A0G0PEI0_9BACT</name>